<proteinExistence type="predicted"/>
<reference evidence="2 3" key="1">
    <citation type="submission" date="2021-12" db="EMBL/GenBank/DDBJ databases">
        <title>Genome seq of P8.</title>
        <authorList>
            <person name="Seo T."/>
        </authorList>
    </citation>
    <scope>NUCLEOTIDE SEQUENCE [LARGE SCALE GENOMIC DNA]</scope>
    <source>
        <strain evidence="2 3">P8</strain>
    </source>
</reference>
<name>A0ABS8XRL8_9BURK</name>
<evidence type="ECO:0000313" key="2">
    <source>
        <dbReference type="EMBL" id="MCE4555369.1"/>
    </source>
</evidence>
<gene>
    <name evidence="2" type="ORF">LXT13_13200</name>
</gene>
<keyword evidence="3" id="KW-1185">Reference proteome</keyword>
<evidence type="ECO:0000313" key="3">
    <source>
        <dbReference type="Proteomes" id="UP001200741"/>
    </source>
</evidence>
<sequence>MKATDATTASTHEQQVLRLARNRTLLRARDLTQHGLPTIVLTRLVQAGKLERVARGLYGLPGAEISEHRSLAEVSARVPRGVVCLLSALRVHEIGTQAPHEVWFAIPSHMVSPRLDQPALRVVRMSDEALAEGVDRLIIDGVDVPVFNAARTVVDCFRFRNKIGLDVALEALRDGWAQRKFTLDDLWRHAARGRMANVMRPYIEAITA</sequence>
<dbReference type="Pfam" id="PF13338">
    <property type="entry name" value="AbiEi_4"/>
    <property type="match status" value="1"/>
</dbReference>
<dbReference type="Proteomes" id="UP001200741">
    <property type="component" value="Unassembled WGS sequence"/>
</dbReference>
<accession>A0ABS8XRL8</accession>
<organism evidence="2 3">
    <name type="scientific">Pelomonas cellulosilytica</name>
    <dbReference type="NCBI Taxonomy" id="2906762"/>
    <lineage>
        <taxon>Bacteria</taxon>
        <taxon>Pseudomonadati</taxon>
        <taxon>Pseudomonadota</taxon>
        <taxon>Betaproteobacteria</taxon>
        <taxon>Burkholderiales</taxon>
        <taxon>Sphaerotilaceae</taxon>
        <taxon>Roseateles</taxon>
    </lineage>
</organism>
<dbReference type="RefSeq" id="WP_233372380.1">
    <property type="nucleotide sequence ID" value="NZ_JAJTWU010000004.1"/>
</dbReference>
<protein>
    <submittedName>
        <fullName evidence="2">Type IV toxin-antitoxin system AbiEi family antitoxin domain-containing protein</fullName>
    </submittedName>
</protein>
<dbReference type="EMBL" id="JAJTWU010000004">
    <property type="protein sequence ID" value="MCE4555369.1"/>
    <property type="molecule type" value="Genomic_DNA"/>
</dbReference>
<dbReference type="InterPro" id="IPR025159">
    <property type="entry name" value="AbiEi_N"/>
</dbReference>
<evidence type="ECO:0000259" key="1">
    <source>
        <dbReference type="Pfam" id="PF13338"/>
    </source>
</evidence>
<feature type="domain" description="AbiEi antitoxin N-terminal" evidence="1">
    <location>
        <begin position="14"/>
        <end position="61"/>
    </location>
</feature>
<comment type="caution">
    <text evidence="2">The sequence shown here is derived from an EMBL/GenBank/DDBJ whole genome shotgun (WGS) entry which is preliminary data.</text>
</comment>